<proteinExistence type="predicted"/>
<organism evidence="2 3">
    <name type="scientific">Candidatus Flavonifractor merdipullorum</name>
    <dbReference type="NCBI Taxonomy" id="2838590"/>
    <lineage>
        <taxon>Bacteria</taxon>
        <taxon>Bacillati</taxon>
        <taxon>Bacillota</taxon>
        <taxon>Clostridia</taxon>
        <taxon>Eubacteriales</taxon>
        <taxon>Oscillospiraceae</taxon>
        <taxon>Flavonifractor</taxon>
    </lineage>
</organism>
<name>A0A9D1RUR7_9FIRM</name>
<reference evidence="2" key="1">
    <citation type="journal article" date="2021" name="PeerJ">
        <title>Extensive microbial diversity within the chicken gut microbiome revealed by metagenomics and culture.</title>
        <authorList>
            <person name="Gilroy R."/>
            <person name="Ravi A."/>
            <person name="Getino M."/>
            <person name="Pursley I."/>
            <person name="Horton D.L."/>
            <person name="Alikhan N.F."/>
            <person name="Baker D."/>
            <person name="Gharbi K."/>
            <person name="Hall N."/>
            <person name="Watson M."/>
            <person name="Adriaenssens E.M."/>
            <person name="Foster-Nyarko E."/>
            <person name="Jarju S."/>
            <person name="Secka A."/>
            <person name="Antonio M."/>
            <person name="Oren A."/>
            <person name="Chaudhuri R.R."/>
            <person name="La Ragione R."/>
            <person name="Hildebrand F."/>
            <person name="Pallen M.J."/>
        </authorList>
    </citation>
    <scope>NUCLEOTIDE SEQUENCE</scope>
    <source>
        <strain evidence="2">ChiGjej6B6-1540</strain>
    </source>
</reference>
<keyword evidence="1" id="KW-0472">Membrane</keyword>
<feature type="transmembrane region" description="Helical" evidence="1">
    <location>
        <begin position="58"/>
        <end position="79"/>
    </location>
</feature>
<keyword evidence="1" id="KW-0812">Transmembrane</keyword>
<dbReference type="Proteomes" id="UP000824192">
    <property type="component" value="Unassembled WGS sequence"/>
</dbReference>
<sequence length="174" mass="20158">MGESMVRISFQLTKKEYAKAMRFYLRKSWRVSWLQGLILVLALAGGLWSAWAMGTLDLLHTFALVLLLLVAGVLLWVYAVQPGRTFAQDPALSRAVTFCFSPEDIVREGEETVEYLDWQVKRFWRSRDFYYLFQVDGSWLLLPRRAFESAQAQGKFEDLVRQTNGEAQIRFFGS</sequence>
<evidence type="ECO:0000256" key="1">
    <source>
        <dbReference type="SAM" id="Phobius"/>
    </source>
</evidence>
<feature type="transmembrane region" description="Helical" evidence="1">
    <location>
        <begin position="31"/>
        <end position="52"/>
    </location>
</feature>
<accession>A0A9D1RUR7</accession>
<evidence type="ECO:0000313" key="3">
    <source>
        <dbReference type="Proteomes" id="UP000824192"/>
    </source>
</evidence>
<protein>
    <submittedName>
        <fullName evidence="2">YcxB family protein</fullName>
    </submittedName>
</protein>
<dbReference type="AlphaFoldDB" id="A0A9D1RUR7"/>
<dbReference type="EMBL" id="DXGA01000191">
    <property type="protein sequence ID" value="HIW94623.1"/>
    <property type="molecule type" value="Genomic_DNA"/>
</dbReference>
<reference evidence="2" key="2">
    <citation type="submission" date="2021-04" db="EMBL/GenBank/DDBJ databases">
        <authorList>
            <person name="Gilroy R."/>
        </authorList>
    </citation>
    <scope>NUCLEOTIDE SEQUENCE</scope>
    <source>
        <strain evidence="2">ChiGjej6B6-1540</strain>
    </source>
</reference>
<evidence type="ECO:0000313" key="2">
    <source>
        <dbReference type="EMBL" id="HIW94623.1"/>
    </source>
</evidence>
<gene>
    <name evidence="2" type="ORF">H9868_08830</name>
</gene>
<comment type="caution">
    <text evidence="2">The sequence shown here is derived from an EMBL/GenBank/DDBJ whole genome shotgun (WGS) entry which is preliminary data.</text>
</comment>
<keyword evidence="1" id="KW-1133">Transmembrane helix</keyword>